<protein>
    <recommendedName>
        <fullName evidence="1">Glycosyl transferase family 1 domain-containing protein</fullName>
    </recommendedName>
</protein>
<dbReference type="PANTHER" id="PTHR46656">
    <property type="entry name" value="PUTATIVE-RELATED"/>
    <property type="match status" value="1"/>
</dbReference>
<sequence>MDDLQLNCPEKILLINPVKEHQSVAQLYASCDAFLFPSRAEGWGLPIIEAMACGLPTIVTNYSGQTEYLTEEMAYLLDYTLEDIQIPFFEAKDGNFGQWARPDMNQFRYYLRYIYENQDEARHKGLFASQRVHENWTWEHAAKIAVKEIEDLLHIHGPGSQKNDMSVTKID</sequence>
<organism evidence="2 3">
    <name type="scientific">Candidatus Magnetoglobus multicellularis str. Araruama</name>
    <dbReference type="NCBI Taxonomy" id="890399"/>
    <lineage>
        <taxon>Bacteria</taxon>
        <taxon>Pseudomonadati</taxon>
        <taxon>Thermodesulfobacteriota</taxon>
        <taxon>Desulfobacteria</taxon>
        <taxon>Desulfobacterales</taxon>
        <taxon>Desulfobacteraceae</taxon>
        <taxon>Candidatus Magnetoglobus</taxon>
    </lineage>
</organism>
<accession>A0A1V1PD10</accession>
<dbReference type="Proteomes" id="UP000189670">
    <property type="component" value="Unassembled WGS sequence"/>
</dbReference>
<dbReference type="InterPro" id="IPR001296">
    <property type="entry name" value="Glyco_trans_1"/>
</dbReference>
<dbReference type="PANTHER" id="PTHR46656:SF3">
    <property type="entry name" value="PUTATIVE-RELATED"/>
    <property type="match status" value="1"/>
</dbReference>
<dbReference type="AlphaFoldDB" id="A0A1V1PD10"/>
<dbReference type="Gene3D" id="3.40.50.2000">
    <property type="entry name" value="Glycogen Phosphorylase B"/>
    <property type="match status" value="1"/>
</dbReference>
<evidence type="ECO:0000259" key="1">
    <source>
        <dbReference type="Pfam" id="PF00534"/>
    </source>
</evidence>
<dbReference type="SUPFAM" id="SSF53756">
    <property type="entry name" value="UDP-Glycosyltransferase/glycogen phosphorylase"/>
    <property type="match status" value="1"/>
</dbReference>
<reference evidence="3" key="1">
    <citation type="submission" date="2012-11" db="EMBL/GenBank/DDBJ databases">
        <authorList>
            <person name="Lucero-Rivera Y.E."/>
            <person name="Tovar-Ramirez D."/>
        </authorList>
    </citation>
    <scope>NUCLEOTIDE SEQUENCE [LARGE SCALE GENOMIC DNA]</scope>
    <source>
        <strain evidence="3">Araruama</strain>
    </source>
</reference>
<comment type="caution">
    <text evidence="2">The sequence shown here is derived from an EMBL/GenBank/DDBJ whole genome shotgun (WGS) entry which is preliminary data.</text>
</comment>
<dbReference type="Pfam" id="PF00534">
    <property type="entry name" value="Glycos_transf_1"/>
    <property type="match status" value="1"/>
</dbReference>
<dbReference type="GO" id="GO:0016757">
    <property type="term" value="F:glycosyltransferase activity"/>
    <property type="evidence" value="ECO:0007669"/>
    <property type="project" value="InterPro"/>
</dbReference>
<feature type="domain" description="Glycosyl transferase family 1" evidence="1">
    <location>
        <begin position="5"/>
        <end position="72"/>
    </location>
</feature>
<gene>
    <name evidence="2" type="ORF">OMM_01428</name>
</gene>
<dbReference type="CDD" id="cd03801">
    <property type="entry name" value="GT4_PimA-like"/>
    <property type="match status" value="1"/>
</dbReference>
<evidence type="ECO:0000313" key="2">
    <source>
        <dbReference type="EMBL" id="ETR72809.1"/>
    </source>
</evidence>
<dbReference type="EMBL" id="ATBP01000111">
    <property type="protein sequence ID" value="ETR72809.1"/>
    <property type="molecule type" value="Genomic_DNA"/>
</dbReference>
<evidence type="ECO:0000313" key="3">
    <source>
        <dbReference type="Proteomes" id="UP000189670"/>
    </source>
</evidence>
<name>A0A1V1PD10_9BACT</name>
<proteinExistence type="predicted"/>